<sequence>MATQVVLFIGYKSTIQGVTTKSNLTLNIKE</sequence>
<dbReference type="AlphaFoldDB" id="A0A0A9C663"/>
<reference evidence="1" key="1">
    <citation type="submission" date="2014-09" db="EMBL/GenBank/DDBJ databases">
        <authorList>
            <person name="Magalhaes I.L.F."/>
            <person name="Oliveira U."/>
            <person name="Santos F.R."/>
            <person name="Vidigal T.H.D.A."/>
            <person name="Brescovit A.D."/>
            <person name="Santos A.J."/>
        </authorList>
    </citation>
    <scope>NUCLEOTIDE SEQUENCE</scope>
    <source>
        <tissue evidence="1">Shoot tissue taken approximately 20 cm above the soil surface</tissue>
    </source>
</reference>
<evidence type="ECO:0000313" key="1">
    <source>
        <dbReference type="EMBL" id="JAD69953.1"/>
    </source>
</evidence>
<name>A0A0A9C663_ARUDO</name>
<organism evidence="1">
    <name type="scientific">Arundo donax</name>
    <name type="common">Giant reed</name>
    <name type="synonym">Donax arundinaceus</name>
    <dbReference type="NCBI Taxonomy" id="35708"/>
    <lineage>
        <taxon>Eukaryota</taxon>
        <taxon>Viridiplantae</taxon>
        <taxon>Streptophyta</taxon>
        <taxon>Embryophyta</taxon>
        <taxon>Tracheophyta</taxon>
        <taxon>Spermatophyta</taxon>
        <taxon>Magnoliopsida</taxon>
        <taxon>Liliopsida</taxon>
        <taxon>Poales</taxon>
        <taxon>Poaceae</taxon>
        <taxon>PACMAD clade</taxon>
        <taxon>Arundinoideae</taxon>
        <taxon>Arundineae</taxon>
        <taxon>Arundo</taxon>
    </lineage>
</organism>
<dbReference type="EMBL" id="GBRH01227942">
    <property type="protein sequence ID" value="JAD69953.1"/>
    <property type="molecule type" value="Transcribed_RNA"/>
</dbReference>
<proteinExistence type="predicted"/>
<reference evidence="1" key="2">
    <citation type="journal article" date="2015" name="Data Brief">
        <title>Shoot transcriptome of the giant reed, Arundo donax.</title>
        <authorList>
            <person name="Barrero R.A."/>
            <person name="Guerrero F.D."/>
            <person name="Moolhuijzen P."/>
            <person name="Goolsby J.A."/>
            <person name="Tidwell J."/>
            <person name="Bellgard S.E."/>
            <person name="Bellgard M.I."/>
        </authorList>
    </citation>
    <scope>NUCLEOTIDE SEQUENCE</scope>
    <source>
        <tissue evidence="1">Shoot tissue taken approximately 20 cm above the soil surface</tissue>
    </source>
</reference>
<accession>A0A0A9C663</accession>
<protein>
    <submittedName>
        <fullName evidence="1">Uncharacterized protein</fullName>
    </submittedName>
</protein>